<accession>A0A167VTT0</accession>
<dbReference type="PANTHER" id="PTHR34693:SF1">
    <property type="entry name" value="PROTEIN PAR32"/>
    <property type="match status" value="1"/>
</dbReference>
<dbReference type="EMBL" id="KV417844">
    <property type="protein sequence ID" value="KZP05363.1"/>
    <property type="molecule type" value="Genomic_DNA"/>
</dbReference>
<dbReference type="AlphaFoldDB" id="A0A167VTT0"/>
<name>A0A167VTT0_9AGAM</name>
<keyword evidence="3" id="KW-1185">Reference proteome</keyword>
<organism evidence="2 3">
    <name type="scientific">Athelia psychrophila</name>
    <dbReference type="NCBI Taxonomy" id="1759441"/>
    <lineage>
        <taxon>Eukaryota</taxon>
        <taxon>Fungi</taxon>
        <taxon>Dikarya</taxon>
        <taxon>Basidiomycota</taxon>
        <taxon>Agaricomycotina</taxon>
        <taxon>Agaricomycetes</taxon>
        <taxon>Agaricomycetidae</taxon>
        <taxon>Atheliales</taxon>
        <taxon>Atheliaceae</taxon>
        <taxon>Athelia</taxon>
    </lineage>
</organism>
<dbReference type="Proteomes" id="UP000076532">
    <property type="component" value="Unassembled WGS sequence"/>
</dbReference>
<feature type="compositionally biased region" description="Basic and acidic residues" evidence="1">
    <location>
        <begin position="158"/>
        <end position="181"/>
    </location>
</feature>
<feature type="compositionally biased region" description="Low complexity" evidence="1">
    <location>
        <begin position="226"/>
        <end position="237"/>
    </location>
</feature>
<feature type="region of interest" description="Disordered" evidence="1">
    <location>
        <begin position="1"/>
        <end position="21"/>
    </location>
</feature>
<dbReference type="InterPro" id="IPR053203">
    <property type="entry name" value="Cisplatin_resist-associated"/>
</dbReference>
<evidence type="ECO:0000313" key="3">
    <source>
        <dbReference type="Proteomes" id="UP000076532"/>
    </source>
</evidence>
<dbReference type="OrthoDB" id="2537432at2759"/>
<dbReference type="PANTHER" id="PTHR34693">
    <property type="entry name" value="PROTEIN PAR32"/>
    <property type="match status" value="1"/>
</dbReference>
<sequence length="363" mass="38462">MAAETASMLSAQPRTSFTSQISAIGSKLTRALSRDTKASNDTLVHDDTQAQTERSVSRGRDGAPATTTSIVRDTTPSRGRDLISTGRGGAGNIVRSPSRDFDPESKGHVNSAEVASRALSTGRGGAGNIRGPSASRDSPTRGRYDAHTDALPRTNEAGVDKDSVEYEREVLARHREAEARKVQSTGRGGAGNILPSHTPSPHRSTSRSRSRAPPTVHSTGRGGAGNLLAGGPNDAALEQLDEHERLGVRHSVDGVHSTGRGGRANLTPGLAPGPQDDLEGHRHHPEGQNHLESSGRGGAGNILHSRDASREGRGGSRDREGKDGDAVRPGSRERLGQMWNNLKHHGHQHHEDRESIQEVAGEN</sequence>
<evidence type="ECO:0000256" key="1">
    <source>
        <dbReference type="SAM" id="MobiDB-lite"/>
    </source>
</evidence>
<reference evidence="2 3" key="1">
    <citation type="journal article" date="2016" name="Mol. Biol. Evol.">
        <title>Comparative Genomics of Early-Diverging Mushroom-Forming Fungi Provides Insights into the Origins of Lignocellulose Decay Capabilities.</title>
        <authorList>
            <person name="Nagy L.G."/>
            <person name="Riley R."/>
            <person name="Tritt A."/>
            <person name="Adam C."/>
            <person name="Daum C."/>
            <person name="Floudas D."/>
            <person name="Sun H."/>
            <person name="Yadav J.S."/>
            <person name="Pangilinan J."/>
            <person name="Larsson K.H."/>
            <person name="Matsuura K."/>
            <person name="Barry K."/>
            <person name="Labutti K."/>
            <person name="Kuo R."/>
            <person name="Ohm R.A."/>
            <person name="Bhattacharya S.S."/>
            <person name="Shirouzu T."/>
            <person name="Yoshinaga Y."/>
            <person name="Martin F.M."/>
            <person name="Grigoriev I.V."/>
            <person name="Hibbett D.S."/>
        </authorList>
    </citation>
    <scope>NUCLEOTIDE SEQUENCE [LARGE SCALE GENOMIC DNA]</scope>
    <source>
        <strain evidence="2 3">CBS 109695</strain>
    </source>
</reference>
<feature type="region of interest" description="Disordered" evidence="1">
    <location>
        <begin position="34"/>
        <end position="363"/>
    </location>
</feature>
<feature type="compositionally biased region" description="Basic and acidic residues" evidence="1">
    <location>
        <begin position="138"/>
        <end position="150"/>
    </location>
</feature>
<feature type="compositionally biased region" description="Basic and acidic residues" evidence="1">
    <location>
        <begin position="97"/>
        <end position="107"/>
    </location>
</feature>
<dbReference type="STRING" id="436010.A0A167VTT0"/>
<protein>
    <submittedName>
        <fullName evidence="2">Uncharacterized protein</fullName>
    </submittedName>
</protein>
<feature type="compositionally biased region" description="Basic and acidic residues" evidence="1">
    <location>
        <begin position="304"/>
        <end position="335"/>
    </location>
</feature>
<feature type="compositionally biased region" description="Basic and acidic residues" evidence="1">
    <location>
        <begin position="240"/>
        <end position="253"/>
    </location>
</feature>
<gene>
    <name evidence="2" type="ORF">FIBSPDRAFT_903564</name>
</gene>
<evidence type="ECO:0000313" key="2">
    <source>
        <dbReference type="EMBL" id="KZP05363.1"/>
    </source>
</evidence>
<feature type="compositionally biased region" description="Basic and acidic residues" evidence="1">
    <location>
        <begin position="34"/>
        <end position="48"/>
    </location>
</feature>
<feature type="compositionally biased region" description="Polar residues" evidence="1">
    <location>
        <begin position="7"/>
        <end position="21"/>
    </location>
</feature>
<dbReference type="InterPro" id="IPR022024">
    <property type="entry name" value="DUF3602"/>
</dbReference>
<dbReference type="Pfam" id="PF12223">
    <property type="entry name" value="DUF3602"/>
    <property type="match status" value="2"/>
</dbReference>
<proteinExistence type="predicted"/>
<feature type="compositionally biased region" description="Polar residues" evidence="1">
    <location>
        <begin position="65"/>
        <end position="77"/>
    </location>
</feature>